<feature type="domain" description="AB hydrolase-1" evidence="2">
    <location>
        <begin position="131"/>
        <end position="222"/>
    </location>
</feature>
<dbReference type="Gene3D" id="3.40.50.1820">
    <property type="entry name" value="alpha/beta hydrolase"/>
    <property type="match status" value="1"/>
</dbReference>
<keyword evidence="4" id="KW-1185">Reference proteome</keyword>
<comment type="caution">
    <text evidence="3">The sequence shown here is derived from an EMBL/GenBank/DDBJ whole genome shotgun (WGS) entry which is preliminary data.</text>
</comment>
<protein>
    <recommendedName>
        <fullName evidence="2">AB hydrolase-1 domain-containing protein</fullName>
    </recommendedName>
</protein>
<dbReference type="InterPro" id="IPR029058">
    <property type="entry name" value="AB_hydrolase_fold"/>
</dbReference>
<dbReference type="Pfam" id="PF00561">
    <property type="entry name" value="Abhydrolase_1"/>
    <property type="match status" value="1"/>
</dbReference>
<dbReference type="Proteomes" id="UP001153076">
    <property type="component" value="Unassembled WGS sequence"/>
</dbReference>
<dbReference type="PANTHER" id="PTHR10794">
    <property type="entry name" value="ABHYDROLASE DOMAIN-CONTAINING PROTEIN"/>
    <property type="match status" value="1"/>
</dbReference>
<dbReference type="OrthoDB" id="247542at2759"/>
<dbReference type="EMBL" id="JAKOGI010000011">
    <property type="protein sequence ID" value="KAJ8451085.1"/>
    <property type="molecule type" value="Genomic_DNA"/>
</dbReference>
<proteinExistence type="inferred from homology"/>
<dbReference type="PANTHER" id="PTHR10794:SF84">
    <property type="entry name" value="ESTERASE_LIPASE_THIOESTERASE FAMILY PROTEIN"/>
    <property type="match status" value="1"/>
</dbReference>
<evidence type="ECO:0000256" key="1">
    <source>
        <dbReference type="ARBA" id="ARBA00010884"/>
    </source>
</evidence>
<comment type="similarity">
    <text evidence="1">Belongs to the AB hydrolase superfamily. AB hydrolase 4 family.</text>
</comment>
<reference evidence="3" key="1">
    <citation type="submission" date="2022-04" db="EMBL/GenBank/DDBJ databases">
        <title>Carnegiea gigantea Genome sequencing and assembly v2.</title>
        <authorList>
            <person name="Copetti D."/>
            <person name="Sanderson M.J."/>
            <person name="Burquez A."/>
            <person name="Wojciechowski M.F."/>
        </authorList>
    </citation>
    <scope>NUCLEOTIDE SEQUENCE</scope>
    <source>
        <strain evidence="3">SGP5-SGP5p</strain>
        <tissue evidence="3">Aerial part</tissue>
    </source>
</reference>
<dbReference type="SUPFAM" id="SSF53474">
    <property type="entry name" value="alpha/beta-Hydrolases"/>
    <property type="match status" value="1"/>
</dbReference>
<evidence type="ECO:0000313" key="4">
    <source>
        <dbReference type="Proteomes" id="UP001153076"/>
    </source>
</evidence>
<dbReference type="AlphaFoldDB" id="A0A9Q1KWD7"/>
<evidence type="ECO:0000259" key="2">
    <source>
        <dbReference type="Pfam" id="PF00561"/>
    </source>
</evidence>
<evidence type="ECO:0000313" key="3">
    <source>
        <dbReference type="EMBL" id="KAJ8451085.1"/>
    </source>
</evidence>
<accession>A0A9Q1KWD7</accession>
<sequence length="224" mass="24526">MAQVSSIGVGAACRLSPPALIRFRHSTAASASPMAENRTPAKQTAQCHPSLEVIGGGFEKFSPAFKSNLRQPYRHFPVVGSNRHVETIFAAFSRSLPDVRYRRECIRTKDDGAVALDWVAGDNLNLPPLSPVLILLPGLTGGSDDTYVRHLLIKARKLGWRVVVFNSRGCGHSPVTTPKFYSASFTGDLREVVEHVHCRYPKANVYAVGWSLGANILVRYLGEV</sequence>
<dbReference type="InterPro" id="IPR050960">
    <property type="entry name" value="AB_hydrolase_4_sf"/>
</dbReference>
<organism evidence="3 4">
    <name type="scientific">Carnegiea gigantea</name>
    <dbReference type="NCBI Taxonomy" id="171969"/>
    <lineage>
        <taxon>Eukaryota</taxon>
        <taxon>Viridiplantae</taxon>
        <taxon>Streptophyta</taxon>
        <taxon>Embryophyta</taxon>
        <taxon>Tracheophyta</taxon>
        <taxon>Spermatophyta</taxon>
        <taxon>Magnoliopsida</taxon>
        <taxon>eudicotyledons</taxon>
        <taxon>Gunneridae</taxon>
        <taxon>Pentapetalae</taxon>
        <taxon>Caryophyllales</taxon>
        <taxon>Cactineae</taxon>
        <taxon>Cactaceae</taxon>
        <taxon>Cactoideae</taxon>
        <taxon>Echinocereeae</taxon>
        <taxon>Carnegiea</taxon>
    </lineage>
</organism>
<gene>
    <name evidence="3" type="ORF">Cgig2_026894</name>
</gene>
<dbReference type="GO" id="GO:0034338">
    <property type="term" value="F:short-chain carboxylesterase activity"/>
    <property type="evidence" value="ECO:0007669"/>
    <property type="project" value="TreeGrafter"/>
</dbReference>
<dbReference type="InterPro" id="IPR000073">
    <property type="entry name" value="AB_hydrolase_1"/>
</dbReference>
<name>A0A9Q1KWD7_9CARY</name>
<dbReference type="GO" id="GO:0047372">
    <property type="term" value="F:monoacylglycerol lipase activity"/>
    <property type="evidence" value="ECO:0007669"/>
    <property type="project" value="TreeGrafter"/>
</dbReference>